<dbReference type="EMBL" id="GBXM01108436">
    <property type="protein sequence ID" value="JAH00141.1"/>
    <property type="molecule type" value="Transcribed_RNA"/>
</dbReference>
<reference evidence="2" key="1">
    <citation type="submission" date="2014-11" db="EMBL/GenBank/DDBJ databases">
        <authorList>
            <person name="Amaro Gonzalez C."/>
        </authorList>
    </citation>
    <scope>NUCLEOTIDE SEQUENCE</scope>
</reference>
<reference evidence="2" key="2">
    <citation type="journal article" date="2015" name="Fish Shellfish Immunol.">
        <title>Early steps in the European eel (Anguilla anguilla)-Vibrio vulnificus interaction in the gills: Role of the RtxA13 toxin.</title>
        <authorList>
            <person name="Callol A."/>
            <person name="Pajuelo D."/>
            <person name="Ebbesson L."/>
            <person name="Teles M."/>
            <person name="MacKenzie S."/>
            <person name="Amaro C."/>
        </authorList>
    </citation>
    <scope>NUCLEOTIDE SEQUENCE</scope>
</reference>
<evidence type="ECO:0000313" key="2">
    <source>
        <dbReference type="EMBL" id="JAH00141.1"/>
    </source>
</evidence>
<proteinExistence type="predicted"/>
<sequence length="52" mass="5903">MNASVYVSKCYSPQDLTTDVCCPSHHRAAVWPCTAVPLILKCIFIHVIYFFI</sequence>
<dbReference type="AlphaFoldDB" id="A0A0E9P6C3"/>
<protein>
    <submittedName>
        <fullName evidence="2">Uncharacterized protein</fullName>
    </submittedName>
</protein>
<feature type="transmembrane region" description="Helical" evidence="1">
    <location>
        <begin position="29"/>
        <end position="51"/>
    </location>
</feature>
<evidence type="ECO:0000256" key="1">
    <source>
        <dbReference type="SAM" id="Phobius"/>
    </source>
</evidence>
<name>A0A0E9P6C3_ANGAN</name>
<keyword evidence="1" id="KW-0472">Membrane</keyword>
<accession>A0A0E9P6C3</accession>
<keyword evidence="1" id="KW-1133">Transmembrane helix</keyword>
<keyword evidence="1" id="KW-0812">Transmembrane</keyword>
<organism evidence="2">
    <name type="scientific">Anguilla anguilla</name>
    <name type="common">European freshwater eel</name>
    <name type="synonym">Muraena anguilla</name>
    <dbReference type="NCBI Taxonomy" id="7936"/>
    <lineage>
        <taxon>Eukaryota</taxon>
        <taxon>Metazoa</taxon>
        <taxon>Chordata</taxon>
        <taxon>Craniata</taxon>
        <taxon>Vertebrata</taxon>
        <taxon>Euteleostomi</taxon>
        <taxon>Actinopterygii</taxon>
        <taxon>Neopterygii</taxon>
        <taxon>Teleostei</taxon>
        <taxon>Anguilliformes</taxon>
        <taxon>Anguillidae</taxon>
        <taxon>Anguilla</taxon>
    </lineage>
</organism>